<organism evidence="1 2">
    <name type="scientific">Schizopora paradoxa</name>
    <dbReference type="NCBI Taxonomy" id="27342"/>
    <lineage>
        <taxon>Eukaryota</taxon>
        <taxon>Fungi</taxon>
        <taxon>Dikarya</taxon>
        <taxon>Basidiomycota</taxon>
        <taxon>Agaricomycotina</taxon>
        <taxon>Agaricomycetes</taxon>
        <taxon>Hymenochaetales</taxon>
        <taxon>Schizoporaceae</taxon>
        <taxon>Schizopora</taxon>
    </lineage>
</organism>
<name>A0A0H2S0N8_9AGAM</name>
<accession>A0A0H2S0N8</accession>
<evidence type="ECO:0000313" key="1">
    <source>
        <dbReference type="EMBL" id="KLO10581.1"/>
    </source>
</evidence>
<reference evidence="1 2" key="1">
    <citation type="submission" date="2015-04" db="EMBL/GenBank/DDBJ databases">
        <title>Complete genome sequence of Schizopora paradoxa KUC8140, a cosmopolitan wood degrader in East Asia.</title>
        <authorList>
            <consortium name="DOE Joint Genome Institute"/>
            <person name="Min B."/>
            <person name="Park H."/>
            <person name="Jang Y."/>
            <person name="Kim J.-J."/>
            <person name="Kim K.H."/>
            <person name="Pangilinan J."/>
            <person name="Lipzen A."/>
            <person name="Riley R."/>
            <person name="Grigoriev I.V."/>
            <person name="Spatafora J.W."/>
            <person name="Choi I.-G."/>
        </authorList>
    </citation>
    <scope>NUCLEOTIDE SEQUENCE [LARGE SCALE GENOMIC DNA]</scope>
    <source>
        <strain evidence="1 2">KUC8140</strain>
    </source>
</reference>
<proteinExistence type="predicted"/>
<gene>
    <name evidence="1" type="ORF">SCHPADRAFT_999460</name>
</gene>
<keyword evidence="2" id="KW-1185">Reference proteome</keyword>
<dbReference type="EMBL" id="KQ086022">
    <property type="protein sequence ID" value="KLO10581.1"/>
    <property type="molecule type" value="Genomic_DNA"/>
</dbReference>
<dbReference type="AlphaFoldDB" id="A0A0H2S0N8"/>
<protein>
    <submittedName>
        <fullName evidence="1">Uncharacterized protein</fullName>
    </submittedName>
</protein>
<evidence type="ECO:0000313" key="2">
    <source>
        <dbReference type="Proteomes" id="UP000053477"/>
    </source>
</evidence>
<dbReference type="InParanoid" id="A0A0H2S0N8"/>
<sequence>MSSKVSYKEGDQVTYHPIGGASDNVASSTGQITSVFDDEGETKYTIRNDNTGKETTYKAMNIVGPAEK</sequence>
<dbReference type="Proteomes" id="UP000053477">
    <property type="component" value="Unassembled WGS sequence"/>
</dbReference>
<dbReference type="OrthoDB" id="10052172at2759"/>